<dbReference type="RefSeq" id="XP_029242093.1">
    <property type="nucleotide sequence ID" value="XM_029378006.1"/>
</dbReference>
<dbReference type="InterPro" id="IPR033979">
    <property type="entry name" value="MINDY_domain"/>
</dbReference>
<evidence type="ECO:0000259" key="1">
    <source>
        <dbReference type="Pfam" id="PF04424"/>
    </source>
</evidence>
<accession>A0A422P0P4</accession>
<dbReference type="GO" id="GO:0071944">
    <property type="term" value="C:cell periphery"/>
    <property type="evidence" value="ECO:0007669"/>
    <property type="project" value="TreeGrafter"/>
</dbReference>
<dbReference type="GO" id="GO:1990380">
    <property type="term" value="F:K48-linked deubiquitinase activity"/>
    <property type="evidence" value="ECO:0007669"/>
    <property type="project" value="InterPro"/>
</dbReference>
<dbReference type="PANTHER" id="PTHR18063:SF6">
    <property type="entry name" value="UBIQUITIN CARBOXYL-TERMINAL HYDROLASE"/>
    <property type="match status" value="1"/>
</dbReference>
<dbReference type="EMBL" id="MKGL01000019">
    <property type="protein sequence ID" value="RNF11312.1"/>
    <property type="molecule type" value="Genomic_DNA"/>
</dbReference>
<dbReference type="GO" id="GO:0071108">
    <property type="term" value="P:protein K48-linked deubiquitination"/>
    <property type="evidence" value="ECO:0007669"/>
    <property type="project" value="TreeGrafter"/>
</dbReference>
<keyword evidence="3" id="KW-1185">Reference proteome</keyword>
<gene>
    <name evidence="2" type="ORF">TraAM80_00948</name>
</gene>
<dbReference type="OMA" id="PCQIFDY"/>
<dbReference type="GO" id="GO:0005829">
    <property type="term" value="C:cytosol"/>
    <property type="evidence" value="ECO:0007669"/>
    <property type="project" value="TreeGrafter"/>
</dbReference>
<feature type="domain" description="MINDY deubiquitinase" evidence="1">
    <location>
        <begin position="91"/>
        <end position="357"/>
    </location>
</feature>
<sequence length="466" mass="50871">MDCEFMCDDGVARMLDMTAEATAPFNCVLLKRVRTPKGEAVILGVNAGKLYVLLDSNASALVATAFTRKDFEDGLLEVLPELPAVVDPLDSHRVKKDVFCGRSVCLVTQDQNGPCPVVAAANALTLMGRINLCPGNCRRIEAKELRRTILEYIIGGNPDIPQFVCPTTRVVNGEEVATIAGLVQERLAEARAKLAEGAEGEEFLRRLYHGMSISPIFSVLDGFDSEDDLMLFALAGLRLVHGWMISSEDRYAPLRDMSFNEVSLLAIHKNSELSGVANEFLEHTRSQLTDEGLAVLLRELDEGEVVVLFWNNHFSTAVKLGGRLLLLLSDEAYADRSSILFEAIEDVHGAATFTDGDGADADALLLAVQSLTGNEFAAEAVSEARNELQTVDGKEPSPEEVVSHLRDKDKAKKDISPEWAPWVREGAHDIVEMGFDISHTDACELVQRTGSVSVAVSELCKDKPEQ</sequence>
<comment type="caution">
    <text evidence="2">The sequence shown here is derived from an EMBL/GenBank/DDBJ whole genome shotgun (WGS) entry which is preliminary data.</text>
</comment>
<reference evidence="2 3" key="1">
    <citation type="journal article" date="2018" name="BMC Genomics">
        <title>Genomic comparison of Trypanosoma conorhini and Trypanosoma rangeli to Trypanosoma cruzi strains of high and low virulence.</title>
        <authorList>
            <person name="Bradwell K.R."/>
            <person name="Koparde V.N."/>
            <person name="Matveyev A.V."/>
            <person name="Serrano M.G."/>
            <person name="Alves J.M."/>
            <person name="Parikh H."/>
            <person name="Huang B."/>
            <person name="Lee V."/>
            <person name="Espinosa-Alvarez O."/>
            <person name="Ortiz P.A."/>
            <person name="Costa-Martins A.G."/>
            <person name="Teixeira M.M."/>
            <person name="Buck G.A."/>
        </authorList>
    </citation>
    <scope>NUCLEOTIDE SEQUENCE [LARGE SCALE GENOMIC DNA]</scope>
    <source>
        <strain evidence="2 3">AM80</strain>
    </source>
</reference>
<dbReference type="GO" id="GO:0016807">
    <property type="term" value="F:cysteine-type carboxypeptidase activity"/>
    <property type="evidence" value="ECO:0007669"/>
    <property type="project" value="TreeGrafter"/>
</dbReference>
<proteinExistence type="predicted"/>
<dbReference type="GO" id="GO:0004843">
    <property type="term" value="F:cysteine-type deubiquitinase activity"/>
    <property type="evidence" value="ECO:0007669"/>
    <property type="project" value="InterPro"/>
</dbReference>
<dbReference type="Proteomes" id="UP000283634">
    <property type="component" value="Unassembled WGS sequence"/>
</dbReference>
<dbReference type="PANTHER" id="PTHR18063">
    <property type="entry name" value="NF-E2 INDUCIBLE PROTEIN"/>
    <property type="match status" value="1"/>
</dbReference>
<dbReference type="AlphaFoldDB" id="A0A422P0P4"/>
<name>A0A422P0P4_TRYRA</name>
<dbReference type="InterPro" id="IPR007518">
    <property type="entry name" value="MINDY"/>
</dbReference>
<dbReference type="OrthoDB" id="10261212at2759"/>
<evidence type="ECO:0000313" key="3">
    <source>
        <dbReference type="Proteomes" id="UP000283634"/>
    </source>
</evidence>
<dbReference type="GeneID" id="40324881"/>
<organism evidence="2 3">
    <name type="scientific">Trypanosoma rangeli</name>
    <dbReference type="NCBI Taxonomy" id="5698"/>
    <lineage>
        <taxon>Eukaryota</taxon>
        <taxon>Discoba</taxon>
        <taxon>Euglenozoa</taxon>
        <taxon>Kinetoplastea</taxon>
        <taxon>Metakinetoplastina</taxon>
        <taxon>Trypanosomatida</taxon>
        <taxon>Trypanosomatidae</taxon>
        <taxon>Trypanosoma</taxon>
        <taxon>Herpetosoma</taxon>
    </lineage>
</organism>
<evidence type="ECO:0000313" key="2">
    <source>
        <dbReference type="EMBL" id="RNF11312.1"/>
    </source>
</evidence>
<dbReference type="Pfam" id="PF04424">
    <property type="entry name" value="MINDY_DUB"/>
    <property type="match status" value="1"/>
</dbReference>
<protein>
    <submittedName>
        <fullName evidence="2">Protein fam63a</fullName>
    </submittedName>
</protein>